<reference evidence="1 2" key="1">
    <citation type="submission" date="2024-08" db="EMBL/GenBank/DDBJ databases">
        <title>Gnathostoma spinigerum genome.</title>
        <authorList>
            <person name="Gonzalez-Bertolin B."/>
            <person name="Monzon S."/>
            <person name="Zaballos A."/>
            <person name="Jimenez P."/>
            <person name="Dekumyoy P."/>
            <person name="Varona S."/>
            <person name="Cuesta I."/>
            <person name="Sumanam S."/>
            <person name="Adisakwattana P."/>
            <person name="Gasser R.B."/>
            <person name="Hernandez-Gonzalez A."/>
            <person name="Young N.D."/>
            <person name="Perteguer M.J."/>
        </authorList>
    </citation>
    <scope>NUCLEOTIDE SEQUENCE [LARGE SCALE GENOMIC DNA]</scope>
    <source>
        <strain evidence="1">AL3</strain>
        <tissue evidence="1">Liver</tissue>
    </source>
</reference>
<keyword evidence="2" id="KW-1185">Reference proteome</keyword>
<dbReference type="InterPro" id="IPR015915">
    <property type="entry name" value="Kelch-typ_b-propeller"/>
</dbReference>
<proteinExistence type="predicted"/>
<organism evidence="1 2">
    <name type="scientific">Gnathostoma spinigerum</name>
    <dbReference type="NCBI Taxonomy" id="75299"/>
    <lineage>
        <taxon>Eukaryota</taxon>
        <taxon>Metazoa</taxon>
        <taxon>Ecdysozoa</taxon>
        <taxon>Nematoda</taxon>
        <taxon>Chromadorea</taxon>
        <taxon>Rhabditida</taxon>
        <taxon>Spirurina</taxon>
        <taxon>Gnathostomatomorpha</taxon>
        <taxon>Gnathostomatoidea</taxon>
        <taxon>Gnathostomatidae</taxon>
        <taxon>Gnathostoma</taxon>
    </lineage>
</organism>
<protein>
    <submittedName>
        <fullName evidence="1">Uncharacterized protein</fullName>
    </submittedName>
</protein>
<dbReference type="Proteomes" id="UP001608902">
    <property type="component" value="Unassembled WGS sequence"/>
</dbReference>
<name>A0ABD6ENF9_9BILA</name>
<evidence type="ECO:0000313" key="1">
    <source>
        <dbReference type="EMBL" id="MFH4978082.1"/>
    </source>
</evidence>
<comment type="caution">
    <text evidence="1">The sequence shown here is derived from an EMBL/GenBank/DDBJ whole genome shotgun (WGS) entry which is preliminary data.</text>
</comment>
<accession>A0ABD6ENF9</accession>
<dbReference type="AlphaFoldDB" id="A0ABD6ENF9"/>
<dbReference type="SUPFAM" id="SSF50965">
    <property type="entry name" value="Galactose oxidase, central domain"/>
    <property type="match status" value="1"/>
</dbReference>
<evidence type="ECO:0000313" key="2">
    <source>
        <dbReference type="Proteomes" id="UP001608902"/>
    </source>
</evidence>
<sequence length="332" mass="36560">MSFTQFAVWPASQAVEEYHYCHLAGGKLWLFSRKFVDQPKFSYGHRVAFTGGYVMYLDLSSKKWSGKMEFPAISTEENMEESIFVLGSDIYILLHTGFGGVTFKQLLRWNEEKSAWTPVAHFTVDPGCNTSSSSAETRCDCFVAVQSDSVKDSICIVTSVDGKLALHNLSISGTTARLSPIRPPDAVAESHMKSPVKAARWDDKVYVIYGEHGCGFHIEPMKWTCIKEDTKETFVCDLQGEKPPFSFQGARGTGVLASGLWVHIIGSTSKGMGESTYNGEIWTADLKQCPLTWKKCSLVAPKLNSEENIVAVSGAGEIYVGDKANGILHAKI</sequence>
<dbReference type="InterPro" id="IPR011043">
    <property type="entry name" value="Gal_Oxase/kelch_b-propeller"/>
</dbReference>
<dbReference type="EMBL" id="JBGFUD010002846">
    <property type="protein sequence ID" value="MFH4978082.1"/>
    <property type="molecule type" value="Genomic_DNA"/>
</dbReference>
<dbReference type="Gene3D" id="2.120.10.80">
    <property type="entry name" value="Kelch-type beta propeller"/>
    <property type="match status" value="1"/>
</dbReference>
<gene>
    <name evidence="1" type="ORF">AB6A40_004791</name>
</gene>